<reference evidence="2 3" key="1">
    <citation type="submission" date="2020-08" db="EMBL/GenBank/DDBJ databases">
        <title>Sequencing the genomes of 1000 actinobacteria strains.</title>
        <authorList>
            <person name="Klenk H.-P."/>
        </authorList>
    </citation>
    <scope>NUCLEOTIDE SEQUENCE [LARGE SCALE GENOMIC DNA]</scope>
    <source>
        <strain evidence="2 3">DSM 45486</strain>
    </source>
</reference>
<feature type="transmembrane region" description="Helical" evidence="1">
    <location>
        <begin position="232"/>
        <end position="254"/>
    </location>
</feature>
<feature type="transmembrane region" description="Helical" evidence="1">
    <location>
        <begin position="30"/>
        <end position="52"/>
    </location>
</feature>
<evidence type="ECO:0000313" key="3">
    <source>
        <dbReference type="Proteomes" id="UP000552097"/>
    </source>
</evidence>
<keyword evidence="1" id="KW-0812">Transmembrane</keyword>
<sequence>MMQPAYLEPRTDVPAVDDWSTKLFLDEDKAFAHVNDAMAVGSLTVAVSLVVFPETTPGTVAAVVVLALLGLNAALAALVHRHERAPRRRGLLDRPWRRVPATVAAGGTWDEDRLILFTEDGTVVLRGSLPDVPLQVLDRQEVFLCGPDDEGRAVVRVAGLCTLFPMRVDAEADEVRPREREPHLIGRPLDDPVVARAFRGFRWGARAWVWPTGAAVIGAAVVSLSLSPLAPAGLVVGGLLIVAAAILSPGVALIGGLYRQAVAAAEAATKWTPVPVTLFPWEEEHEVAGLAQLPTGTAVVRFPLPDRDLIANIAETGTMWMAGEGSGVVTVGLPRVHALMVVMVERDRDVPEENPQPWLRRVFEPSWDGVPTLRG</sequence>
<keyword evidence="3" id="KW-1185">Reference proteome</keyword>
<organism evidence="2 3">
    <name type="scientific">Saccharothrix ecbatanensis</name>
    <dbReference type="NCBI Taxonomy" id="1105145"/>
    <lineage>
        <taxon>Bacteria</taxon>
        <taxon>Bacillati</taxon>
        <taxon>Actinomycetota</taxon>
        <taxon>Actinomycetes</taxon>
        <taxon>Pseudonocardiales</taxon>
        <taxon>Pseudonocardiaceae</taxon>
        <taxon>Saccharothrix</taxon>
    </lineage>
</organism>
<dbReference type="Proteomes" id="UP000552097">
    <property type="component" value="Unassembled WGS sequence"/>
</dbReference>
<keyword evidence="1" id="KW-1133">Transmembrane helix</keyword>
<gene>
    <name evidence="2" type="ORF">F4560_008285</name>
</gene>
<name>A0A7W9HU22_9PSEU</name>
<accession>A0A7W9HU22</accession>
<dbReference type="AlphaFoldDB" id="A0A7W9HU22"/>
<comment type="caution">
    <text evidence="2">The sequence shown here is derived from an EMBL/GenBank/DDBJ whole genome shotgun (WGS) entry which is preliminary data.</text>
</comment>
<dbReference type="RefSeq" id="WP_184928407.1">
    <property type="nucleotide sequence ID" value="NZ_JACHMO010000001.1"/>
</dbReference>
<protein>
    <submittedName>
        <fullName evidence="2">Uncharacterized protein</fullName>
    </submittedName>
</protein>
<keyword evidence="1" id="KW-0472">Membrane</keyword>
<feature type="transmembrane region" description="Helical" evidence="1">
    <location>
        <begin position="58"/>
        <end position="79"/>
    </location>
</feature>
<dbReference type="EMBL" id="JACHMO010000001">
    <property type="protein sequence ID" value="MBB5808517.1"/>
    <property type="molecule type" value="Genomic_DNA"/>
</dbReference>
<evidence type="ECO:0000313" key="2">
    <source>
        <dbReference type="EMBL" id="MBB5808517.1"/>
    </source>
</evidence>
<proteinExistence type="predicted"/>
<feature type="transmembrane region" description="Helical" evidence="1">
    <location>
        <begin position="207"/>
        <end position="226"/>
    </location>
</feature>
<evidence type="ECO:0000256" key="1">
    <source>
        <dbReference type="SAM" id="Phobius"/>
    </source>
</evidence>